<dbReference type="InterPro" id="IPR004101">
    <property type="entry name" value="Mur_ligase_C"/>
</dbReference>
<evidence type="ECO:0000256" key="3">
    <source>
        <dbReference type="ARBA" id="ARBA00022490"/>
    </source>
</evidence>
<comment type="subcellular location">
    <subcellularLocation>
        <location evidence="1">Cytoplasm</location>
    </subcellularLocation>
</comment>
<dbReference type="Gene3D" id="3.40.50.720">
    <property type="entry name" value="NAD(P)-binding Rossmann-like Domain"/>
    <property type="match status" value="1"/>
</dbReference>
<dbReference type="InterPro" id="IPR005762">
    <property type="entry name" value="MurD"/>
</dbReference>
<dbReference type="SUPFAM" id="SSF53244">
    <property type="entry name" value="MurD-like peptide ligases, peptide-binding domain"/>
    <property type="match status" value="1"/>
</dbReference>
<accession>A0A6J6QMT1</accession>
<dbReference type="Pfam" id="PF02875">
    <property type="entry name" value="Mur_ligase_C"/>
    <property type="match status" value="1"/>
</dbReference>
<organism evidence="9">
    <name type="scientific">freshwater metagenome</name>
    <dbReference type="NCBI Taxonomy" id="449393"/>
    <lineage>
        <taxon>unclassified sequences</taxon>
        <taxon>metagenomes</taxon>
        <taxon>ecological metagenomes</taxon>
    </lineage>
</organism>
<feature type="domain" description="Mur ligase C-terminal" evidence="7">
    <location>
        <begin position="311"/>
        <end position="419"/>
    </location>
</feature>
<dbReference type="GO" id="GO:0005524">
    <property type="term" value="F:ATP binding"/>
    <property type="evidence" value="ECO:0007669"/>
    <property type="project" value="UniProtKB-KW"/>
</dbReference>
<dbReference type="GO" id="GO:0008764">
    <property type="term" value="F:UDP-N-acetylmuramoylalanine-D-glutamate ligase activity"/>
    <property type="evidence" value="ECO:0007669"/>
    <property type="project" value="UniProtKB-EC"/>
</dbReference>
<dbReference type="UniPathway" id="UPA00219"/>
<evidence type="ECO:0000256" key="4">
    <source>
        <dbReference type="ARBA" id="ARBA00022598"/>
    </source>
</evidence>
<dbReference type="AlphaFoldDB" id="A0A6J6QMT1"/>
<evidence type="ECO:0000313" key="9">
    <source>
        <dbReference type="EMBL" id="CAB4710218.1"/>
    </source>
</evidence>
<dbReference type="Gene3D" id="3.40.1190.10">
    <property type="entry name" value="Mur-like, catalytic domain"/>
    <property type="match status" value="1"/>
</dbReference>
<evidence type="ECO:0000259" key="7">
    <source>
        <dbReference type="Pfam" id="PF02875"/>
    </source>
</evidence>
<dbReference type="Pfam" id="PF08245">
    <property type="entry name" value="Mur_ligase_M"/>
    <property type="match status" value="1"/>
</dbReference>
<comment type="pathway">
    <text evidence="2">Cell wall biogenesis; peptidoglycan biosynthesis.</text>
</comment>
<evidence type="ECO:0000256" key="6">
    <source>
        <dbReference type="ARBA" id="ARBA00022840"/>
    </source>
</evidence>
<evidence type="ECO:0000256" key="1">
    <source>
        <dbReference type="ARBA" id="ARBA00004496"/>
    </source>
</evidence>
<reference evidence="9" key="1">
    <citation type="submission" date="2020-05" db="EMBL/GenBank/DDBJ databases">
        <authorList>
            <person name="Chiriac C."/>
            <person name="Salcher M."/>
            <person name="Ghai R."/>
            <person name="Kavagutti S V."/>
        </authorList>
    </citation>
    <scope>NUCLEOTIDE SEQUENCE</scope>
</reference>
<proteinExistence type="inferred from homology"/>
<keyword evidence="3" id="KW-0963">Cytoplasm</keyword>
<dbReference type="SUPFAM" id="SSF51984">
    <property type="entry name" value="MurCD N-terminal domain"/>
    <property type="match status" value="1"/>
</dbReference>
<feature type="domain" description="Mur ligase central" evidence="8">
    <location>
        <begin position="119"/>
        <end position="287"/>
    </location>
</feature>
<keyword evidence="4" id="KW-0436">Ligase</keyword>
<dbReference type="PANTHER" id="PTHR43692:SF1">
    <property type="entry name" value="UDP-N-ACETYLMURAMOYLALANINE--D-GLUTAMATE LIGASE"/>
    <property type="match status" value="1"/>
</dbReference>
<protein>
    <submittedName>
        <fullName evidence="9">Unannotated protein</fullName>
    </submittedName>
</protein>
<dbReference type="InterPro" id="IPR036565">
    <property type="entry name" value="Mur-like_cat_sf"/>
</dbReference>
<dbReference type="Gene3D" id="3.90.190.20">
    <property type="entry name" value="Mur ligase, C-terminal domain"/>
    <property type="match status" value="1"/>
</dbReference>
<dbReference type="InterPro" id="IPR036615">
    <property type="entry name" value="Mur_ligase_C_dom_sf"/>
</dbReference>
<dbReference type="InterPro" id="IPR013221">
    <property type="entry name" value="Mur_ligase_cen"/>
</dbReference>
<name>A0A6J6QMT1_9ZZZZ</name>
<evidence type="ECO:0000259" key="8">
    <source>
        <dbReference type="Pfam" id="PF08245"/>
    </source>
</evidence>
<dbReference type="GO" id="GO:0005737">
    <property type="term" value="C:cytoplasm"/>
    <property type="evidence" value="ECO:0007669"/>
    <property type="project" value="UniProtKB-SubCell"/>
</dbReference>
<dbReference type="HAMAP" id="MF_00639">
    <property type="entry name" value="MurD"/>
    <property type="match status" value="1"/>
</dbReference>
<dbReference type="NCBIfam" id="TIGR01087">
    <property type="entry name" value="murD"/>
    <property type="match status" value="1"/>
</dbReference>
<keyword evidence="6" id="KW-0067">ATP-binding</keyword>
<dbReference type="GO" id="GO:0051301">
    <property type="term" value="P:cell division"/>
    <property type="evidence" value="ECO:0007669"/>
    <property type="project" value="InterPro"/>
</dbReference>
<dbReference type="EMBL" id="CAEZYG010000061">
    <property type="protein sequence ID" value="CAB4710218.1"/>
    <property type="molecule type" value="Genomic_DNA"/>
</dbReference>
<sequence>MTVSHESTLVFGLAIAGQAVARELVRRGESVVLADDAVSDLHQAFSKQIGMPLVALTSSSEIQQVLNSVARVAPAPGIPEGHPVIVAARELGVEICSELEIAYRYERDAPSEPRPMVGITGTDGKTTTTMMTAAILESAGLRTMAVGNTDVPLISALNTDARAFAVECSSFRLAHTQQFRMCASAWLNFAPDHLDWHPNLSDYFEAKAKMWAHCVEGDVAVAPVDDLRIIEAAQASNARVVTFGIAGGDYHSFDGWLCGPMGRIMPISEMGRSLPHDVSNALAAIAVCLEAGLANVADVASALQSFKNAPHRIQFVGEKGGVRWFNDSKATSPHAVSVALNSFENIVLIAGGKNKGLDLSALAEQPSRMRAVVAIGDASDEIAHAFTGVCEIKRATSMQEAVNMADSIAQDGDVVLLSPGCTSYDWYANYGQRGEDFMKCVGKLLTGKE</sequence>
<evidence type="ECO:0000256" key="2">
    <source>
        <dbReference type="ARBA" id="ARBA00004752"/>
    </source>
</evidence>
<evidence type="ECO:0000256" key="5">
    <source>
        <dbReference type="ARBA" id="ARBA00022741"/>
    </source>
</evidence>
<dbReference type="SUPFAM" id="SSF53623">
    <property type="entry name" value="MurD-like peptide ligases, catalytic domain"/>
    <property type="match status" value="1"/>
</dbReference>
<keyword evidence="5" id="KW-0547">Nucleotide-binding</keyword>
<dbReference type="GO" id="GO:0008360">
    <property type="term" value="P:regulation of cell shape"/>
    <property type="evidence" value="ECO:0007669"/>
    <property type="project" value="InterPro"/>
</dbReference>
<gene>
    <name evidence="9" type="ORF">UFOPK2657_00475</name>
</gene>
<dbReference type="GO" id="GO:0009252">
    <property type="term" value="P:peptidoglycan biosynthetic process"/>
    <property type="evidence" value="ECO:0007669"/>
    <property type="project" value="UniProtKB-UniPathway"/>
</dbReference>
<dbReference type="PANTHER" id="PTHR43692">
    <property type="entry name" value="UDP-N-ACETYLMURAMOYLALANINE--D-GLUTAMATE LIGASE"/>
    <property type="match status" value="1"/>
</dbReference>